<dbReference type="CDD" id="cd15488">
    <property type="entry name" value="Tm-1-like"/>
    <property type="match status" value="1"/>
</dbReference>
<evidence type="ECO:0000259" key="2">
    <source>
        <dbReference type="Pfam" id="PF23189"/>
    </source>
</evidence>
<dbReference type="Proteomes" id="UP000241394">
    <property type="component" value="Chromosome LG1"/>
</dbReference>
<dbReference type="PIRSF" id="PIRSF033271">
    <property type="entry name" value="UCP033271"/>
    <property type="match status" value="1"/>
</dbReference>
<dbReference type="STRING" id="1590841.A0A2R6S2J1"/>
<keyword evidence="4" id="KW-1185">Reference proteome</keyword>
<dbReference type="Pfam" id="PF23189">
    <property type="entry name" value="UPF0261_C"/>
    <property type="match status" value="1"/>
</dbReference>
<dbReference type="InterPro" id="IPR044122">
    <property type="entry name" value="UPF0261_N"/>
</dbReference>
<name>A0A2R6S2J1_ACTCC</name>
<reference evidence="3 4" key="1">
    <citation type="submission" date="2017-07" db="EMBL/GenBank/DDBJ databases">
        <title>An improved, manually edited Actinidia chinensis var. chinensis (kiwifruit) genome highlights the challenges associated with draft genomes and gene prediction in plants.</title>
        <authorList>
            <person name="Pilkington S."/>
            <person name="Crowhurst R."/>
            <person name="Hilario E."/>
            <person name="Nardozza S."/>
            <person name="Fraser L."/>
            <person name="Peng Y."/>
            <person name="Gunaseelan K."/>
            <person name="Simpson R."/>
            <person name="Tahir J."/>
            <person name="Deroles S."/>
            <person name="Templeton K."/>
            <person name="Luo Z."/>
            <person name="Davy M."/>
            <person name="Cheng C."/>
            <person name="Mcneilage M."/>
            <person name="Scaglione D."/>
            <person name="Liu Y."/>
            <person name="Zhang Q."/>
            <person name="Datson P."/>
            <person name="De Silva N."/>
            <person name="Gardiner S."/>
            <person name="Bassett H."/>
            <person name="Chagne D."/>
            <person name="Mccallum J."/>
            <person name="Dzierzon H."/>
            <person name="Deng C."/>
            <person name="Wang Y.-Y."/>
            <person name="Barron N."/>
            <person name="Manako K."/>
            <person name="Bowen J."/>
            <person name="Foster T."/>
            <person name="Erridge Z."/>
            <person name="Tiffin H."/>
            <person name="Waite C."/>
            <person name="Davies K."/>
            <person name="Grierson E."/>
            <person name="Laing W."/>
            <person name="Kirk R."/>
            <person name="Chen X."/>
            <person name="Wood M."/>
            <person name="Montefiori M."/>
            <person name="Brummell D."/>
            <person name="Schwinn K."/>
            <person name="Catanach A."/>
            <person name="Fullerton C."/>
            <person name="Li D."/>
            <person name="Meiyalaghan S."/>
            <person name="Nieuwenhuizen N."/>
            <person name="Read N."/>
            <person name="Prakash R."/>
            <person name="Hunter D."/>
            <person name="Zhang H."/>
            <person name="Mckenzie M."/>
            <person name="Knabel M."/>
            <person name="Harris A."/>
            <person name="Allan A."/>
            <person name="Chen A."/>
            <person name="Janssen B."/>
            <person name="Plunkett B."/>
            <person name="Dwamena C."/>
            <person name="Voogd C."/>
            <person name="Leif D."/>
            <person name="Lafferty D."/>
            <person name="Souleyre E."/>
            <person name="Varkonyi-Gasic E."/>
            <person name="Gambi F."/>
            <person name="Hanley J."/>
            <person name="Yao J.-L."/>
            <person name="Cheung J."/>
            <person name="David K."/>
            <person name="Warren B."/>
            <person name="Marsh K."/>
            <person name="Snowden K."/>
            <person name="Lin-Wang K."/>
            <person name="Brian L."/>
            <person name="Martinez-Sanchez M."/>
            <person name="Wang M."/>
            <person name="Ileperuma N."/>
            <person name="Macnee N."/>
            <person name="Campin R."/>
            <person name="Mcatee P."/>
            <person name="Drummond R."/>
            <person name="Espley R."/>
            <person name="Ireland H."/>
            <person name="Wu R."/>
            <person name="Atkinson R."/>
            <person name="Karunairetnam S."/>
            <person name="Bulley S."/>
            <person name="Chunkath S."/>
            <person name="Hanley Z."/>
            <person name="Storey R."/>
            <person name="Thrimawithana A."/>
            <person name="Thomson S."/>
            <person name="David C."/>
            <person name="Testolin R."/>
        </authorList>
    </citation>
    <scope>NUCLEOTIDE SEQUENCE [LARGE SCALE GENOMIC DNA]</scope>
    <source>
        <strain evidence="4">cv. Red5</strain>
        <tissue evidence="3">Young leaf</tissue>
    </source>
</reference>
<dbReference type="Gramene" id="PSS36501">
    <property type="protein sequence ID" value="PSS36501"/>
    <property type="gene ID" value="CEY00_Acc01016"/>
</dbReference>
<evidence type="ECO:0000259" key="1">
    <source>
        <dbReference type="Pfam" id="PF06792"/>
    </source>
</evidence>
<dbReference type="OMA" id="RIAITMF"/>
<dbReference type="Pfam" id="PF06792">
    <property type="entry name" value="UPF0261"/>
    <property type="match status" value="1"/>
</dbReference>
<dbReference type="InterPro" id="IPR008322">
    <property type="entry name" value="UPF0261"/>
</dbReference>
<dbReference type="InterPro" id="IPR056778">
    <property type="entry name" value="UPF0261_C"/>
</dbReference>
<dbReference type="PANTHER" id="PTHR31862">
    <property type="entry name" value="UPF0261 DOMAIN PROTEIN (AFU_ORTHOLOGUE AFUA_1G10120)"/>
    <property type="match status" value="1"/>
</dbReference>
<proteinExistence type="predicted"/>
<dbReference type="EMBL" id="NKQK01000001">
    <property type="protein sequence ID" value="PSS36501.1"/>
    <property type="molecule type" value="Genomic_DNA"/>
</dbReference>
<dbReference type="PANTHER" id="PTHR31862:SF1">
    <property type="entry name" value="UPF0261 DOMAIN PROTEIN (AFU_ORTHOLOGUE AFUA_1G10120)"/>
    <property type="match status" value="1"/>
</dbReference>
<evidence type="ECO:0000313" key="3">
    <source>
        <dbReference type="EMBL" id="PSS36501.1"/>
    </source>
</evidence>
<comment type="caution">
    <text evidence="3">The sequence shown here is derived from an EMBL/GenBank/DDBJ whole genome shotgun (WGS) entry which is preliminary data.</text>
</comment>
<dbReference type="Gene3D" id="3.40.50.12030">
    <property type="entry name" value="Uncharacterised protein family UPF0261, NC domain"/>
    <property type="match status" value="1"/>
</dbReference>
<dbReference type="Gene3D" id="3.40.50.12020">
    <property type="entry name" value="Uncharacterised protein family UPF0261, NN domain"/>
    <property type="match status" value="1"/>
</dbReference>
<dbReference type="OrthoDB" id="10264588at2759"/>
<protein>
    <submittedName>
        <fullName evidence="3">UPF0261 protein like</fullName>
    </submittedName>
</protein>
<accession>A0A2R6S2J1</accession>
<evidence type="ECO:0000313" key="4">
    <source>
        <dbReference type="Proteomes" id="UP000241394"/>
    </source>
</evidence>
<organism evidence="3 4">
    <name type="scientific">Actinidia chinensis var. chinensis</name>
    <name type="common">Chinese soft-hair kiwi</name>
    <dbReference type="NCBI Taxonomy" id="1590841"/>
    <lineage>
        <taxon>Eukaryota</taxon>
        <taxon>Viridiplantae</taxon>
        <taxon>Streptophyta</taxon>
        <taxon>Embryophyta</taxon>
        <taxon>Tracheophyta</taxon>
        <taxon>Spermatophyta</taxon>
        <taxon>Magnoliopsida</taxon>
        <taxon>eudicotyledons</taxon>
        <taxon>Gunneridae</taxon>
        <taxon>Pentapetalae</taxon>
        <taxon>asterids</taxon>
        <taxon>Ericales</taxon>
        <taxon>Actinidiaceae</taxon>
        <taxon>Actinidia</taxon>
    </lineage>
</organism>
<feature type="domain" description="UPF0261" evidence="1">
    <location>
        <begin position="10"/>
        <end position="179"/>
    </location>
</feature>
<dbReference type="AlphaFoldDB" id="A0A2R6S2J1"/>
<reference evidence="4" key="2">
    <citation type="journal article" date="2018" name="BMC Genomics">
        <title>A manually annotated Actinidia chinensis var. chinensis (kiwifruit) genome highlights the challenges associated with draft genomes and gene prediction in plants.</title>
        <authorList>
            <person name="Pilkington S.M."/>
            <person name="Crowhurst R."/>
            <person name="Hilario E."/>
            <person name="Nardozza S."/>
            <person name="Fraser L."/>
            <person name="Peng Y."/>
            <person name="Gunaseelan K."/>
            <person name="Simpson R."/>
            <person name="Tahir J."/>
            <person name="Deroles S.C."/>
            <person name="Templeton K."/>
            <person name="Luo Z."/>
            <person name="Davy M."/>
            <person name="Cheng C."/>
            <person name="McNeilage M."/>
            <person name="Scaglione D."/>
            <person name="Liu Y."/>
            <person name="Zhang Q."/>
            <person name="Datson P."/>
            <person name="De Silva N."/>
            <person name="Gardiner S.E."/>
            <person name="Bassett H."/>
            <person name="Chagne D."/>
            <person name="McCallum J."/>
            <person name="Dzierzon H."/>
            <person name="Deng C."/>
            <person name="Wang Y.Y."/>
            <person name="Barron L."/>
            <person name="Manako K."/>
            <person name="Bowen J."/>
            <person name="Foster T.M."/>
            <person name="Erridge Z.A."/>
            <person name="Tiffin H."/>
            <person name="Waite C.N."/>
            <person name="Davies K.M."/>
            <person name="Grierson E.P."/>
            <person name="Laing W.A."/>
            <person name="Kirk R."/>
            <person name="Chen X."/>
            <person name="Wood M."/>
            <person name="Montefiori M."/>
            <person name="Brummell D.A."/>
            <person name="Schwinn K.E."/>
            <person name="Catanach A."/>
            <person name="Fullerton C."/>
            <person name="Li D."/>
            <person name="Meiyalaghan S."/>
            <person name="Nieuwenhuizen N."/>
            <person name="Read N."/>
            <person name="Prakash R."/>
            <person name="Hunter D."/>
            <person name="Zhang H."/>
            <person name="McKenzie M."/>
            <person name="Knabel M."/>
            <person name="Harris A."/>
            <person name="Allan A.C."/>
            <person name="Gleave A."/>
            <person name="Chen A."/>
            <person name="Janssen B.J."/>
            <person name="Plunkett B."/>
            <person name="Ampomah-Dwamena C."/>
            <person name="Voogd C."/>
            <person name="Leif D."/>
            <person name="Lafferty D."/>
            <person name="Souleyre E.J.F."/>
            <person name="Varkonyi-Gasic E."/>
            <person name="Gambi F."/>
            <person name="Hanley J."/>
            <person name="Yao J.L."/>
            <person name="Cheung J."/>
            <person name="David K.M."/>
            <person name="Warren B."/>
            <person name="Marsh K."/>
            <person name="Snowden K.C."/>
            <person name="Lin-Wang K."/>
            <person name="Brian L."/>
            <person name="Martinez-Sanchez M."/>
            <person name="Wang M."/>
            <person name="Ileperuma N."/>
            <person name="Macnee N."/>
            <person name="Campin R."/>
            <person name="McAtee P."/>
            <person name="Drummond R.S.M."/>
            <person name="Espley R.V."/>
            <person name="Ireland H.S."/>
            <person name="Wu R."/>
            <person name="Atkinson R.G."/>
            <person name="Karunairetnam S."/>
            <person name="Bulley S."/>
            <person name="Chunkath S."/>
            <person name="Hanley Z."/>
            <person name="Storey R."/>
            <person name="Thrimawithana A.H."/>
            <person name="Thomson S."/>
            <person name="David C."/>
            <person name="Testolin R."/>
            <person name="Huang H."/>
            <person name="Hellens R.P."/>
            <person name="Schaffer R.J."/>
        </authorList>
    </citation>
    <scope>NUCLEOTIDE SEQUENCE [LARGE SCALE GENOMIC DNA]</scope>
    <source>
        <strain evidence="4">cv. Red5</strain>
    </source>
</reference>
<dbReference type="InParanoid" id="A0A2R6S2J1"/>
<dbReference type="InterPro" id="IPR051353">
    <property type="entry name" value="Tobamovirus_resist_UPF0261"/>
</dbReference>
<gene>
    <name evidence="3" type="ORF">CEY00_Acc01016</name>
</gene>
<sequence length="403" mass="43184">MVNRAKNTLQVLCIGTADTKLADLRFLVDSVRSNITNFSAQSSSKVEVTVIDVSTGLKETESCGDFKFVSRNDVLACYCGSEEQSLGLLDDRGEIIDVICKAIEHFLQNADRNCVLAGAIGLGGSGGTSLLSSAFRSIPIGMPKVIVSTVASGQTEPYVGTSDLILFPSVVDICGLTMLQASSSAKDDMFTVGITMFGVTTPCINAVKERLLEEGYETLIFHATGVGGRAMEDLVRAGFKKGVLDITTTEVADHTVGGVMACEASHFDCITEKKIPLVLSVGALDMILCMEVVEELLLMAQLFCTMPFIRVCMHPQVTLMRTTPDESKKFAAFIANKLNKSSSKISMCLPEKGISALEQPGKPYYDSEATGAVINELTKLIQTNEDRQVKGFTQSGGPLIEPG</sequence>
<feature type="domain" description="UPF0261" evidence="2">
    <location>
        <begin position="191"/>
        <end position="389"/>
    </location>
</feature>